<feature type="domain" description="Deacetylase PdaC" evidence="2">
    <location>
        <begin position="56"/>
        <end position="139"/>
    </location>
</feature>
<evidence type="ECO:0000313" key="3">
    <source>
        <dbReference type="EMBL" id="OGG54242.1"/>
    </source>
</evidence>
<dbReference type="Proteomes" id="UP000176863">
    <property type="component" value="Unassembled WGS sequence"/>
</dbReference>
<evidence type="ECO:0000259" key="2">
    <source>
        <dbReference type="Pfam" id="PF13739"/>
    </source>
</evidence>
<accession>A0A1F6CZH7</accession>
<evidence type="ECO:0000313" key="4">
    <source>
        <dbReference type="Proteomes" id="UP000176863"/>
    </source>
</evidence>
<dbReference type="Pfam" id="PF13739">
    <property type="entry name" value="PdaC"/>
    <property type="match status" value="1"/>
</dbReference>
<dbReference type="Gene3D" id="3.30.565.40">
    <property type="entry name" value="Fervidobacterium nodosum Rt17-B1 like"/>
    <property type="match status" value="1"/>
</dbReference>
<dbReference type="EMBL" id="MFKT01000001">
    <property type="protein sequence ID" value="OGG54242.1"/>
    <property type="molecule type" value="Genomic_DNA"/>
</dbReference>
<proteinExistence type="predicted"/>
<organism evidence="3 4">
    <name type="scientific">Candidatus Kaiserbacteria bacterium RIFCSPHIGHO2_01_FULL_53_29</name>
    <dbReference type="NCBI Taxonomy" id="1798480"/>
    <lineage>
        <taxon>Bacteria</taxon>
        <taxon>Candidatus Kaiseribacteriota</taxon>
    </lineage>
</organism>
<sequence>MSRLFTYLVALVVFLGAGYFLVTRLQAPQISTVATTTPQVQVQVQDSVRITTANVQEETPQYKIDVQYPQFGMPVIDAQIKKNVDETITEVKGFPANPPDLSSPQNELTMRFDSAYIGPDVISVKLIISQYTGGAHPNTLFSGLNFDRASNQQLLQDDAFKMIGLTVAQVSVAATEQLKSKLGEGMFTEGANSNPGNFSSFVISAEKVTFIFQPYQVAAYAAGPQEVSFARVK</sequence>
<dbReference type="Gene3D" id="3.90.640.20">
    <property type="entry name" value="Heat-shock cognate protein, ATPase"/>
    <property type="match status" value="1"/>
</dbReference>
<name>A0A1F6CZH7_9BACT</name>
<dbReference type="AlphaFoldDB" id="A0A1F6CZH7"/>
<evidence type="ECO:0008006" key="5">
    <source>
        <dbReference type="Google" id="ProtNLM"/>
    </source>
</evidence>
<dbReference type="Pfam" id="PF11738">
    <property type="entry name" value="DUF3298"/>
    <property type="match status" value="1"/>
</dbReference>
<dbReference type="STRING" id="1798480.A2851_01070"/>
<feature type="domain" description="DUF3298" evidence="1">
    <location>
        <begin position="171"/>
        <end position="228"/>
    </location>
</feature>
<dbReference type="InterPro" id="IPR025303">
    <property type="entry name" value="PdaC"/>
</dbReference>
<dbReference type="InterPro" id="IPR021729">
    <property type="entry name" value="DUF3298"/>
</dbReference>
<evidence type="ECO:0000259" key="1">
    <source>
        <dbReference type="Pfam" id="PF11738"/>
    </source>
</evidence>
<protein>
    <recommendedName>
        <fullName evidence="5">DUF3298 domain-containing protein</fullName>
    </recommendedName>
</protein>
<dbReference type="InterPro" id="IPR037126">
    <property type="entry name" value="PdaC/RsiV-like_sf"/>
</dbReference>
<comment type="caution">
    <text evidence="3">The sequence shown here is derived from an EMBL/GenBank/DDBJ whole genome shotgun (WGS) entry which is preliminary data.</text>
</comment>
<gene>
    <name evidence="3" type="ORF">A2851_01070</name>
</gene>
<reference evidence="3 4" key="1">
    <citation type="journal article" date="2016" name="Nat. Commun.">
        <title>Thousands of microbial genomes shed light on interconnected biogeochemical processes in an aquifer system.</title>
        <authorList>
            <person name="Anantharaman K."/>
            <person name="Brown C.T."/>
            <person name="Hug L.A."/>
            <person name="Sharon I."/>
            <person name="Castelle C.J."/>
            <person name="Probst A.J."/>
            <person name="Thomas B.C."/>
            <person name="Singh A."/>
            <person name="Wilkins M.J."/>
            <person name="Karaoz U."/>
            <person name="Brodie E.L."/>
            <person name="Williams K.H."/>
            <person name="Hubbard S.S."/>
            <person name="Banfield J.F."/>
        </authorList>
    </citation>
    <scope>NUCLEOTIDE SEQUENCE [LARGE SCALE GENOMIC DNA]</scope>
</reference>